<dbReference type="GO" id="GO:0030612">
    <property type="term" value="F:arsenate reductase (thioredoxin) activity"/>
    <property type="evidence" value="ECO:0007669"/>
    <property type="project" value="UniProtKB-EC"/>
</dbReference>
<dbReference type="InterPro" id="IPR023485">
    <property type="entry name" value="Ptyr_pPase"/>
</dbReference>
<dbReference type="Pfam" id="PF01451">
    <property type="entry name" value="LMWPc"/>
    <property type="match status" value="1"/>
</dbReference>
<accession>A0AAW6UCH4</accession>
<dbReference type="PANTHER" id="PTHR43428">
    <property type="entry name" value="ARSENATE REDUCTASE"/>
    <property type="match status" value="1"/>
</dbReference>
<sequence>MKKLKIDYVCVHNSCRSQMAEAITKTLASDFFEAYSAGTETKPQINQDAVRIIKNLYNVDMNQTQKSKLIDDIPQELDVLITMGCNVECPYIPTQHREDWGLDDPTGEPDEVFLETAKIIKEKMLDLRKRIESKEINIK</sequence>
<name>A0AAW6UCH4_9MOLU</name>
<dbReference type="EC" id="1.20.4.4" evidence="3"/>
<keyword evidence="1" id="KW-0059">Arsenical resistance</keyword>
<dbReference type="Proteomes" id="UP001431532">
    <property type="component" value="Unassembled WGS sequence"/>
</dbReference>
<dbReference type="GO" id="GO:0046685">
    <property type="term" value="P:response to arsenic-containing substance"/>
    <property type="evidence" value="ECO:0007669"/>
    <property type="project" value="UniProtKB-KW"/>
</dbReference>
<evidence type="ECO:0000313" key="4">
    <source>
        <dbReference type="Proteomes" id="UP001431532"/>
    </source>
</evidence>
<keyword evidence="3" id="KW-0560">Oxidoreductase</keyword>
<dbReference type="CDD" id="cd16345">
    <property type="entry name" value="LMWP_ArsC"/>
    <property type="match status" value="1"/>
</dbReference>
<dbReference type="AlphaFoldDB" id="A0AAW6UCH4"/>
<dbReference type="PANTHER" id="PTHR43428:SF1">
    <property type="entry name" value="ARSENATE REDUCTASE"/>
    <property type="match status" value="1"/>
</dbReference>
<evidence type="ECO:0000259" key="2">
    <source>
        <dbReference type="SMART" id="SM00226"/>
    </source>
</evidence>
<proteinExistence type="predicted"/>
<gene>
    <name evidence="3" type="ORF">QJ521_06450</name>
</gene>
<feature type="domain" description="Phosphotyrosine protein phosphatase I" evidence="2">
    <location>
        <begin position="4"/>
        <end position="130"/>
    </location>
</feature>
<evidence type="ECO:0000313" key="3">
    <source>
        <dbReference type="EMBL" id="MDI6453196.1"/>
    </source>
</evidence>
<organism evidence="3 4">
    <name type="scientific">Peloplasma aerotolerans</name>
    <dbReference type="NCBI Taxonomy" id="3044389"/>
    <lineage>
        <taxon>Bacteria</taxon>
        <taxon>Bacillati</taxon>
        <taxon>Mycoplasmatota</taxon>
        <taxon>Mollicutes</taxon>
        <taxon>Acholeplasmatales</taxon>
        <taxon>Acholeplasmataceae</taxon>
        <taxon>Peloplasma</taxon>
    </lineage>
</organism>
<dbReference type="EMBL" id="JASCXW010000020">
    <property type="protein sequence ID" value="MDI6453196.1"/>
    <property type="molecule type" value="Genomic_DNA"/>
</dbReference>
<dbReference type="SMART" id="SM00226">
    <property type="entry name" value="LMWPc"/>
    <property type="match status" value="1"/>
</dbReference>
<dbReference type="Gene3D" id="3.40.50.2300">
    <property type="match status" value="1"/>
</dbReference>
<evidence type="ECO:0000256" key="1">
    <source>
        <dbReference type="ARBA" id="ARBA00022849"/>
    </source>
</evidence>
<dbReference type="InterPro" id="IPR036196">
    <property type="entry name" value="Ptyr_pPase_sf"/>
</dbReference>
<protein>
    <submittedName>
        <fullName evidence="3">Arsenate reductase ArsC</fullName>
        <ecNumber evidence="3">1.20.4.4</ecNumber>
    </submittedName>
</protein>
<dbReference type="SUPFAM" id="SSF52788">
    <property type="entry name" value="Phosphotyrosine protein phosphatases I"/>
    <property type="match status" value="1"/>
</dbReference>
<reference evidence="3" key="1">
    <citation type="submission" date="2023-05" db="EMBL/GenBank/DDBJ databases">
        <title>Mariniplasma microaerophilum sp. nov., a novel anaerobic mollicute isolated from terrestrial mud volcano, Taman Peninsula, Russia.</title>
        <authorList>
            <person name="Khomyakova M.A."/>
            <person name="Merkel A.Y."/>
            <person name="Slobodkin A.I."/>
        </authorList>
    </citation>
    <scope>NUCLEOTIDE SEQUENCE</scope>
    <source>
        <strain evidence="3">M4Ah</strain>
    </source>
</reference>
<dbReference type="RefSeq" id="WP_282839626.1">
    <property type="nucleotide sequence ID" value="NZ_JASCXW010000020.1"/>
</dbReference>
<keyword evidence="4" id="KW-1185">Reference proteome</keyword>
<comment type="caution">
    <text evidence="3">The sequence shown here is derived from an EMBL/GenBank/DDBJ whole genome shotgun (WGS) entry which is preliminary data.</text>
</comment>